<dbReference type="SUPFAM" id="SSF51445">
    <property type="entry name" value="(Trans)glycosidases"/>
    <property type="match status" value="1"/>
</dbReference>
<comment type="subunit">
    <text evidence="2">Monomer.</text>
</comment>
<dbReference type="PANTHER" id="PTHR35803">
    <property type="entry name" value="GLUCAN 1,4-ALPHA-GLUCOSIDASE SUSB-RELATED"/>
    <property type="match status" value="1"/>
</dbReference>
<dbReference type="Pfam" id="PF14508">
    <property type="entry name" value="GH97_N"/>
    <property type="match status" value="1"/>
</dbReference>
<evidence type="ECO:0000259" key="7">
    <source>
        <dbReference type="Pfam" id="PF14509"/>
    </source>
</evidence>
<evidence type="ECO:0000256" key="4">
    <source>
        <dbReference type="SAM" id="SignalP"/>
    </source>
</evidence>
<dbReference type="GO" id="GO:0030246">
    <property type="term" value="F:carbohydrate binding"/>
    <property type="evidence" value="ECO:0007669"/>
    <property type="project" value="InterPro"/>
</dbReference>
<dbReference type="EMBL" id="BQNL01000001">
    <property type="protein sequence ID" value="GKH15581.1"/>
    <property type="molecule type" value="Genomic_DNA"/>
</dbReference>
<gene>
    <name evidence="8" type="primary">susB</name>
    <name evidence="8" type="ORF">CE91St12_37910</name>
</gene>
<dbReference type="AlphaFoldDB" id="A0AA37K0Q4"/>
<dbReference type="InterPro" id="IPR019563">
    <property type="entry name" value="GH97_catalytic"/>
</dbReference>
<dbReference type="InterPro" id="IPR017853">
    <property type="entry name" value="GH"/>
</dbReference>
<feature type="domain" description="Glycosyl-hydrolase 97 catalytic" evidence="5">
    <location>
        <begin position="297"/>
        <end position="473"/>
    </location>
</feature>
<dbReference type="InterPro" id="IPR052720">
    <property type="entry name" value="Glycosyl_hydrolase_97"/>
</dbReference>
<evidence type="ECO:0000313" key="9">
    <source>
        <dbReference type="Proteomes" id="UP001055048"/>
    </source>
</evidence>
<dbReference type="RefSeq" id="WP_244074926.1">
    <property type="nucleotide sequence ID" value="NZ_BQNL01000001.1"/>
</dbReference>
<comment type="caution">
    <text evidence="8">The sequence shown here is derived from an EMBL/GenBank/DDBJ whole genome shotgun (WGS) entry which is preliminary data.</text>
</comment>
<name>A0AA37K0Q4_BACUN</name>
<dbReference type="Pfam" id="PF10566">
    <property type="entry name" value="Glyco_hydro_97"/>
    <property type="match status" value="1"/>
</dbReference>
<evidence type="ECO:0000259" key="6">
    <source>
        <dbReference type="Pfam" id="PF14508"/>
    </source>
</evidence>
<dbReference type="Proteomes" id="UP001055048">
    <property type="component" value="Unassembled WGS sequence"/>
</dbReference>
<accession>A0AA37K0Q4</accession>
<dbReference type="InterPro" id="IPR029483">
    <property type="entry name" value="GH97_C"/>
</dbReference>
<reference evidence="8" key="1">
    <citation type="submission" date="2022-01" db="EMBL/GenBank/DDBJ databases">
        <title>Novel bile acid biosynthetic pathways are enriched in the microbiome of centenarians.</title>
        <authorList>
            <person name="Sato Y."/>
            <person name="Atarashi K."/>
            <person name="Plichta R.D."/>
            <person name="Arai Y."/>
            <person name="Sasajima S."/>
            <person name="Kearney M.S."/>
            <person name="Suda W."/>
            <person name="Takeshita K."/>
            <person name="Sasaki T."/>
            <person name="Okamoto S."/>
            <person name="Skelly N.A."/>
            <person name="Okamura Y."/>
            <person name="Vlamakis H."/>
            <person name="Li Y."/>
            <person name="Tanoue T."/>
            <person name="Takei H."/>
            <person name="Nittono H."/>
            <person name="Narushima S."/>
            <person name="Irie J."/>
            <person name="Itoh H."/>
            <person name="Moriya K."/>
            <person name="Sugiura Y."/>
            <person name="Suematsu M."/>
            <person name="Moritoki N."/>
            <person name="Shibata S."/>
            <person name="Littman R.D."/>
            <person name="Fischbach A.M."/>
            <person name="Uwamino Y."/>
            <person name="Inoue T."/>
            <person name="Honda A."/>
            <person name="Hattori M."/>
            <person name="Murai T."/>
            <person name="Xavier J.R."/>
            <person name="Hirose N."/>
            <person name="Honda K."/>
        </authorList>
    </citation>
    <scope>NUCLEOTIDE SEQUENCE</scope>
    <source>
        <strain evidence="8">CE91-St12</strain>
    </source>
</reference>
<evidence type="ECO:0000256" key="2">
    <source>
        <dbReference type="ARBA" id="ARBA00011245"/>
    </source>
</evidence>
<sequence length="671" mass="75212">MNINIIKQLMFGCLCALLLAACSTTDIETLQSPDGALTLTTGIKGGKPYYTLARGTEVLINPSNLGFTLNDGPLNDNFKLKETHHSTFDETWAQPWGEEVEVRNHYNELTLNLEEQDGLKRRLSIVFRLFNDGLGFRYIFPEQENLKDFIIMNEETEYAFPQDSRAWSIPTNGTKYYEAIYTSSPLSQKDTISTPVTLEVNDSLYMVLHEANLTDYASLNLTQKKGGATATLRAALTPWSTGEKVFATAPFVTPWRTIIVAKKPGDLLLSRLMLNLNEPCKLEDTSWIEPGRYIGIWWGMHMETYTWAQGPKHGATTANTMRYIDFAAKHGFNGVLVEGWNFGWDGDWTQNGDNFNFTRPYPNYDLKKLADYARQKGVRLIAHNETGGAATNYEQQLDSAFSLYRSLGINSIKTGYVNPMLDHKELQHSQYGVRHYRKVIETAARYGIMVDNHEPAMPSGLQRTYPNLMTQEGLRGQEYNAWSPDGGNSPSHTCILPFTRGLAGPMDFTPGIFNFKNPVFPNTHPQTTLAKQLALSVVLFSPLQMAADMIENYENQPAFSFITSCPTIWAETVVPNAQIGDYVTIARKDRNSENWFIGSITNAEARTLSLPLTFLDKEASYKATIYEDGPGADYKTNPYPIKISEQEVTANSILTLQLASGGGTAIRIEKL</sequence>
<dbReference type="Gene3D" id="2.70.98.10">
    <property type="match status" value="1"/>
</dbReference>
<evidence type="ECO:0000313" key="8">
    <source>
        <dbReference type="EMBL" id="GKH15581.1"/>
    </source>
</evidence>
<organism evidence="8 9">
    <name type="scientific">Bacteroides uniformis</name>
    <dbReference type="NCBI Taxonomy" id="820"/>
    <lineage>
        <taxon>Bacteria</taxon>
        <taxon>Pseudomonadati</taxon>
        <taxon>Bacteroidota</taxon>
        <taxon>Bacteroidia</taxon>
        <taxon>Bacteroidales</taxon>
        <taxon>Bacteroidaceae</taxon>
        <taxon>Bacteroides</taxon>
    </lineage>
</organism>
<comment type="cofactor">
    <cofactor evidence="1">
        <name>Ca(2+)</name>
        <dbReference type="ChEBI" id="CHEBI:29108"/>
    </cofactor>
</comment>
<dbReference type="InterPro" id="IPR014718">
    <property type="entry name" value="GH-type_carb-bd"/>
</dbReference>
<feature type="chain" id="PRO_5041456855" evidence="4">
    <location>
        <begin position="21"/>
        <end position="671"/>
    </location>
</feature>
<dbReference type="Gene3D" id="3.20.20.70">
    <property type="entry name" value="Aldolase class I"/>
    <property type="match status" value="1"/>
</dbReference>
<proteinExistence type="predicted"/>
<evidence type="ECO:0000259" key="5">
    <source>
        <dbReference type="Pfam" id="PF10566"/>
    </source>
</evidence>
<dbReference type="InterPro" id="IPR013785">
    <property type="entry name" value="Aldolase_TIM"/>
</dbReference>
<protein>
    <submittedName>
        <fullName evidence="8">Alpha-glucosidase</fullName>
    </submittedName>
</protein>
<dbReference type="InterPro" id="IPR029486">
    <property type="entry name" value="GH97_N"/>
</dbReference>
<evidence type="ECO:0000256" key="3">
    <source>
        <dbReference type="ARBA" id="ARBA00022837"/>
    </source>
</evidence>
<keyword evidence="4" id="KW-0732">Signal</keyword>
<feature type="domain" description="Glycosyl-hydrolase 97 C-terminal oligomerisation" evidence="7">
    <location>
        <begin position="569"/>
        <end position="668"/>
    </location>
</feature>
<dbReference type="Pfam" id="PF14509">
    <property type="entry name" value="GH97_C"/>
    <property type="match status" value="1"/>
</dbReference>
<evidence type="ECO:0000256" key="1">
    <source>
        <dbReference type="ARBA" id="ARBA00001913"/>
    </source>
</evidence>
<keyword evidence="3" id="KW-0106">Calcium</keyword>
<dbReference type="PROSITE" id="PS51257">
    <property type="entry name" value="PROKAR_LIPOPROTEIN"/>
    <property type="match status" value="1"/>
</dbReference>
<dbReference type="PANTHER" id="PTHR35803:SF1">
    <property type="entry name" value="GLUCAN 1,4-ALPHA-GLUCOSIDASE SUSB"/>
    <property type="match status" value="1"/>
</dbReference>
<feature type="signal peptide" evidence="4">
    <location>
        <begin position="1"/>
        <end position="20"/>
    </location>
</feature>
<feature type="domain" description="Glycosyl-hydrolase 97 N-terminal" evidence="6">
    <location>
        <begin position="30"/>
        <end position="279"/>
    </location>
</feature>